<evidence type="ECO:0000256" key="12">
    <source>
        <dbReference type="ARBA" id="ARBA00023152"/>
    </source>
</evidence>
<evidence type="ECO:0000259" key="16">
    <source>
        <dbReference type="Pfam" id="PF00224"/>
    </source>
</evidence>
<gene>
    <name evidence="18" type="ORF">GUITHDRAFT_98395</name>
</gene>
<dbReference type="Gene3D" id="3.20.20.60">
    <property type="entry name" value="Phosphoenolpyruvate-binding domains"/>
    <property type="match status" value="1"/>
</dbReference>
<dbReference type="PANTHER" id="PTHR11817">
    <property type="entry name" value="PYRUVATE KINASE"/>
    <property type="match status" value="1"/>
</dbReference>
<dbReference type="STRING" id="905079.L1IAN1"/>
<dbReference type="RefSeq" id="XP_005820147.1">
    <property type="nucleotide sequence ID" value="XM_005820090.1"/>
</dbReference>
<dbReference type="PaxDb" id="55529-EKX33167"/>
<comment type="cofactor">
    <cofactor evidence="1">
        <name>Mg(2+)</name>
        <dbReference type="ChEBI" id="CHEBI:18420"/>
    </cofactor>
</comment>
<dbReference type="Gene3D" id="3.40.1380.20">
    <property type="entry name" value="Pyruvate kinase, C-terminal domain"/>
    <property type="match status" value="1"/>
</dbReference>
<dbReference type="Pfam" id="PF00224">
    <property type="entry name" value="PK"/>
    <property type="match status" value="1"/>
</dbReference>
<dbReference type="InterPro" id="IPR011037">
    <property type="entry name" value="Pyrv_Knase-like_insert_dom_sf"/>
</dbReference>
<evidence type="ECO:0000256" key="8">
    <source>
        <dbReference type="ARBA" id="ARBA00022741"/>
    </source>
</evidence>
<dbReference type="Gene3D" id="2.40.33.10">
    <property type="entry name" value="PK beta-barrel domain-like"/>
    <property type="match status" value="1"/>
</dbReference>
<dbReference type="GO" id="GO:0005524">
    <property type="term" value="F:ATP binding"/>
    <property type="evidence" value="ECO:0007669"/>
    <property type="project" value="UniProtKB-KW"/>
</dbReference>
<keyword evidence="9 15" id="KW-0418">Kinase</keyword>
<evidence type="ECO:0000313" key="19">
    <source>
        <dbReference type="EnsemblProtists" id="EKX33167"/>
    </source>
</evidence>
<evidence type="ECO:0000313" key="20">
    <source>
        <dbReference type="Proteomes" id="UP000011087"/>
    </source>
</evidence>
<evidence type="ECO:0000256" key="2">
    <source>
        <dbReference type="ARBA" id="ARBA00001958"/>
    </source>
</evidence>
<comment type="pathway">
    <text evidence="3 15">Carbohydrate degradation; glycolysis; pyruvate from D-glyceraldehyde 3-phosphate: step 5/5.</text>
</comment>
<dbReference type="SUPFAM" id="SSF50800">
    <property type="entry name" value="PK beta-barrel domain-like"/>
    <property type="match status" value="1"/>
</dbReference>
<reference evidence="18 20" key="1">
    <citation type="journal article" date="2012" name="Nature">
        <title>Algal genomes reveal evolutionary mosaicism and the fate of nucleomorphs.</title>
        <authorList>
            <consortium name="DOE Joint Genome Institute"/>
            <person name="Curtis B.A."/>
            <person name="Tanifuji G."/>
            <person name="Burki F."/>
            <person name="Gruber A."/>
            <person name="Irimia M."/>
            <person name="Maruyama S."/>
            <person name="Arias M.C."/>
            <person name="Ball S.G."/>
            <person name="Gile G.H."/>
            <person name="Hirakawa Y."/>
            <person name="Hopkins J.F."/>
            <person name="Kuo A."/>
            <person name="Rensing S.A."/>
            <person name="Schmutz J."/>
            <person name="Symeonidi A."/>
            <person name="Elias M."/>
            <person name="Eveleigh R.J."/>
            <person name="Herman E.K."/>
            <person name="Klute M.J."/>
            <person name="Nakayama T."/>
            <person name="Obornik M."/>
            <person name="Reyes-Prieto A."/>
            <person name="Armbrust E.V."/>
            <person name="Aves S.J."/>
            <person name="Beiko R.G."/>
            <person name="Coutinho P."/>
            <person name="Dacks J.B."/>
            <person name="Durnford D.G."/>
            <person name="Fast N.M."/>
            <person name="Green B.R."/>
            <person name="Grisdale C.J."/>
            <person name="Hempel F."/>
            <person name="Henrissat B."/>
            <person name="Hoppner M.P."/>
            <person name="Ishida K."/>
            <person name="Kim E."/>
            <person name="Koreny L."/>
            <person name="Kroth P.G."/>
            <person name="Liu Y."/>
            <person name="Malik S.B."/>
            <person name="Maier U.G."/>
            <person name="McRose D."/>
            <person name="Mock T."/>
            <person name="Neilson J.A."/>
            <person name="Onodera N.T."/>
            <person name="Poole A.M."/>
            <person name="Pritham E.J."/>
            <person name="Richards T.A."/>
            <person name="Rocap G."/>
            <person name="Roy S.W."/>
            <person name="Sarai C."/>
            <person name="Schaack S."/>
            <person name="Shirato S."/>
            <person name="Slamovits C.H."/>
            <person name="Spencer D.F."/>
            <person name="Suzuki S."/>
            <person name="Worden A.Z."/>
            <person name="Zauner S."/>
            <person name="Barry K."/>
            <person name="Bell C."/>
            <person name="Bharti A.K."/>
            <person name="Crow J.A."/>
            <person name="Grimwood J."/>
            <person name="Kramer R."/>
            <person name="Lindquist E."/>
            <person name="Lucas S."/>
            <person name="Salamov A."/>
            <person name="McFadden G.I."/>
            <person name="Lane C.E."/>
            <person name="Keeling P.J."/>
            <person name="Gray M.W."/>
            <person name="Grigoriev I.V."/>
            <person name="Archibald J.M."/>
        </authorList>
    </citation>
    <scope>NUCLEOTIDE SEQUENCE</scope>
    <source>
        <strain evidence="18 20">CCMP2712</strain>
    </source>
</reference>
<evidence type="ECO:0000313" key="18">
    <source>
        <dbReference type="EMBL" id="EKX33167.1"/>
    </source>
</evidence>
<evidence type="ECO:0000256" key="9">
    <source>
        <dbReference type="ARBA" id="ARBA00022777"/>
    </source>
</evidence>
<dbReference type="FunFam" id="3.20.20.60:FF:000001">
    <property type="entry name" value="Pyruvate kinase"/>
    <property type="match status" value="1"/>
</dbReference>
<evidence type="ECO:0000256" key="15">
    <source>
        <dbReference type="RuleBase" id="RU000504"/>
    </source>
</evidence>
<keyword evidence="12 15" id="KW-0324">Glycolysis</keyword>
<dbReference type="FunFam" id="2.40.33.10:FF:000001">
    <property type="entry name" value="Pyruvate kinase"/>
    <property type="match status" value="1"/>
</dbReference>
<evidence type="ECO:0000259" key="17">
    <source>
        <dbReference type="Pfam" id="PF02887"/>
    </source>
</evidence>
<evidence type="ECO:0000256" key="5">
    <source>
        <dbReference type="ARBA" id="ARBA00012142"/>
    </source>
</evidence>
<dbReference type="EnsemblProtists" id="EKX33167">
    <property type="protein sequence ID" value="EKX33167"/>
    <property type="gene ID" value="GUITHDRAFT_98395"/>
</dbReference>
<dbReference type="GO" id="GO:0016301">
    <property type="term" value="F:kinase activity"/>
    <property type="evidence" value="ECO:0007669"/>
    <property type="project" value="UniProtKB-KW"/>
</dbReference>
<dbReference type="HOGENOM" id="CLU_015439_0_0_1"/>
<reference evidence="19" key="3">
    <citation type="submission" date="2015-06" db="UniProtKB">
        <authorList>
            <consortium name="EnsemblProtists"/>
        </authorList>
    </citation>
    <scope>IDENTIFICATION</scope>
</reference>
<dbReference type="InterPro" id="IPR015806">
    <property type="entry name" value="Pyrv_Knase_insert_dom_sf"/>
</dbReference>
<dbReference type="AlphaFoldDB" id="L1IAN1"/>
<dbReference type="OMA" id="RVHHIGE"/>
<protein>
    <recommendedName>
        <fullName evidence="5 15">Pyruvate kinase</fullName>
        <ecNumber evidence="5 15">2.7.1.40</ecNumber>
    </recommendedName>
</protein>
<dbReference type="OrthoDB" id="10255579at2759"/>
<dbReference type="GO" id="GO:0006950">
    <property type="term" value="P:response to stress"/>
    <property type="evidence" value="ECO:0007669"/>
    <property type="project" value="UniProtKB-ARBA"/>
</dbReference>
<dbReference type="NCBIfam" id="TIGR01064">
    <property type="entry name" value="pyruv_kin"/>
    <property type="match status" value="1"/>
</dbReference>
<accession>L1IAN1</accession>
<organism evidence="18">
    <name type="scientific">Guillardia theta (strain CCMP2712)</name>
    <name type="common">Cryptophyte</name>
    <dbReference type="NCBI Taxonomy" id="905079"/>
    <lineage>
        <taxon>Eukaryota</taxon>
        <taxon>Cryptophyceae</taxon>
        <taxon>Pyrenomonadales</taxon>
        <taxon>Geminigeraceae</taxon>
        <taxon>Guillardia</taxon>
    </lineage>
</organism>
<evidence type="ECO:0000256" key="4">
    <source>
        <dbReference type="ARBA" id="ARBA00008663"/>
    </source>
</evidence>
<dbReference type="InterPro" id="IPR015795">
    <property type="entry name" value="Pyrv_Knase_C"/>
</dbReference>
<reference evidence="20" key="2">
    <citation type="submission" date="2012-11" db="EMBL/GenBank/DDBJ databases">
        <authorList>
            <person name="Kuo A."/>
            <person name="Curtis B.A."/>
            <person name="Tanifuji G."/>
            <person name="Burki F."/>
            <person name="Gruber A."/>
            <person name="Irimia M."/>
            <person name="Maruyama S."/>
            <person name="Arias M.C."/>
            <person name="Ball S.G."/>
            <person name="Gile G.H."/>
            <person name="Hirakawa Y."/>
            <person name="Hopkins J.F."/>
            <person name="Rensing S.A."/>
            <person name="Schmutz J."/>
            <person name="Symeonidi A."/>
            <person name="Elias M."/>
            <person name="Eveleigh R.J."/>
            <person name="Herman E.K."/>
            <person name="Klute M.J."/>
            <person name="Nakayama T."/>
            <person name="Obornik M."/>
            <person name="Reyes-Prieto A."/>
            <person name="Armbrust E.V."/>
            <person name="Aves S.J."/>
            <person name="Beiko R.G."/>
            <person name="Coutinho P."/>
            <person name="Dacks J.B."/>
            <person name="Durnford D.G."/>
            <person name="Fast N.M."/>
            <person name="Green B.R."/>
            <person name="Grisdale C."/>
            <person name="Hempe F."/>
            <person name="Henrissat B."/>
            <person name="Hoppner M.P."/>
            <person name="Ishida K.-I."/>
            <person name="Kim E."/>
            <person name="Koreny L."/>
            <person name="Kroth P.G."/>
            <person name="Liu Y."/>
            <person name="Malik S.-B."/>
            <person name="Maier U.G."/>
            <person name="McRose D."/>
            <person name="Mock T."/>
            <person name="Neilson J.A."/>
            <person name="Onodera N.T."/>
            <person name="Poole A.M."/>
            <person name="Pritham E.J."/>
            <person name="Richards T.A."/>
            <person name="Rocap G."/>
            <person name="Roy S.W."/>
            <person name="Sarai C."/>
            <person name="Schaack S."/>
            <person name="Shirato S."/>
            <person name="Slamovits C.H."/>
            <person name="Spencer D.F."/>
            <person name="Suzuki S."/>
            <person name="Worden A.Z."/>
            <person name="Zauner S."/>
            <person name="Barry K."/>
            <person name="Bell C."/>
            <person name="Bharti A.K."/>
            <person name="Crow J.A."/>
            <person name="Grimwood J."/>
            <person name="Kramer R."/>
            <person name="Lindquist E."/>
            <person name="Lucas S."/>
            <person name="Salamov A."/>
            <person name="McFadden G.I."/>
            <person name="Lane C.E."/>
            <person name="Keeling P.J."/>
            <person name="Gray M.W."/>
            <person name="Grigoriev I.V."/>
            <person name="Archibald J.M."/>
        </authorList>
    </citation>
    <scope>NUCLEOTIDE SEQUENCE</scope>
    <source>
        <strain evidence="20">CCMP2712</strain>
    </source>
</reference>
<dbReference type="SUPFAM" id="SSF51621">
    <property type="entry name" value="Phosphoenolpyruvate/pyruvate domain"/>
    <property type="match status" value="1"/>
</dbReference>
<dbReference type="NCBIfam" id="NF004491">
    <property type="entry name" value="PRK05826.1"/>
    <property type="match status" value="1"/>
</dbReference>
<dbReference type="InterPro" id="IPR015813">
    <property type="entry name" value="Pyrv/PenolPyrv_kinase-like_dom"/>
</dbReference>
<keyword evidence="7" id="KW-0479">Metal-binding</keyword>
<dbReference type="InterPro" id="IPR036918">
    <property type="entry name" value="Pyrv_Knase_C_sf"/>
</dbReference>
<keyword evidence="20" id="KW-1185">Reference proteome</keyword>
<dbReference type="InterPro" id="IPR040442">
    <property type="entry name" value="Pyrv_kinase-like_dom_sf"/>
</dbReference>
<proteinExistence type="inferred from homology"/>
<sequence>MPLVSKEWVRTKIVCTIGPQTQSVDMLKKLYGAGMRCARMNFSHGSHEYHAQTIANVRSAMSEVKGICAIMLDTKGPEIRSGKLEGGEAKVEQGTEFTLKYFPDDPQGVQNKGNSSWVAHDYANLHNVLDVGKEICIDDGLLSLTVLRIEGTNVVCKVNNSVALGETKGINLPNTPVDLPAITEKDKSDLIFGVQQGVDLIAASFVRKADDVRDIRKVLGLPGRNIMIFSKIESQEGLDNFDEILAVSDGIMVARGDLGIEIPIQKVYLAQKMIIDKCNHAGKPVITATQMLESMIVNPRPTRAEVTDVANAVVQGTDCVMLSGETAKGKWPVECVKMMAEICRTAESSLDYVQEYLRMRTCTLEHPQFKDRPNAVQESVASSVVKTALDIDAAILMALSHTGATARAVAKYKPSMPCFTITPSEQTARQLCLSRGVYPRVVGSMIGSEQILAHNCSKLIKEGVISEGDICVCSHGDNHSSPGSTSVMKVVVAKSVV</sequence>
<evidence type="ECO:0000256" key="10">
    <source>
        <dbReference type="ARBA" id="ARBA00022840"/>
    </source>
</evidence>
<name>L1IAN1_GUITC</name>
<evidence type="ECO:0000256" key="1">
    <source>
        <dbReference type="ARBA" id="ARBA00001946"/>
    </source>
</evidence>
<keyword evidence="8" id="KW-0547">Nucleotide-binding</keyword>
<keyword evidence="11 15" id="KW-0460">Magnesium</keyword>
<feature type="domain" description="Pyruvate kinase barrel" evidence="16">
    <location>
        <begin position="10"/>
        <end position="336"/>
    </location>
</feature>
<dbReference type="UniPathway" id="UPA00109">
    <property type="reaction ID" value="UER00188"/>
</dbReference>
<comment type="cofactor">
    <cofactor evidence="2">
        <name>K(+)</name>
        <dbReference type="ChEBI" id="CHEBI:29103"/>
    </cofactor>
</comment>
<evidence type="ECO:0000256" key="7">
    <source>
        <dbReference type="ARBA" id="ARBA00022723"/>
    </source>
</evidence>
<dbReference type="GO" id="GO:0030955">
    <property type="term" value="F:potassium ion binding"/>
    <property type="evidence" value="ECO:0007669"/>
    <property type="project" value="InterPro"/>
</dbReference>
<dbReference type="NCBIfam" id="NF004978">
    <property type="entry name" value="PRK06354.1"/>
    <property type="match status" value="1"/>
</dbReference>
<comment type="catalytic activity">
    <reaction evidence="14 15">
        <text>pyruvate + ATP = phosphoenolpyruvate + ADP + H(+)</text>
        <dbReference type="Rhea" id="RHEA:18157"/>
        <dbReference type="ChEBI" id="CHEBI:15361"/>
        <dbReference type="ChEBI" id="CHEBI:15378"/>
        <dbReference type="ChEBI" id="CHEBI:30616"/>
        <dbReference type="ChEBI" id="CHEBI:58702"/>
        <dbReference type="ChEBI" id="CHEBI:456216"/>
        <dbReference type="EC" id="2.7.1.40"/>
    </reaction>
</comment>
<dbReference type="Proteomes" id="UP000011087">
    <property type="component" value="Unassembled WGS sequence"/>
</dbReference>
<dbReference type="GeneID" id="17289902"/>
<dbReference type="EMBL" id="JH993153">
    <property type="protein sequence ID" value="EKX33167.1"/>
    <property type="molecule type" value="Genomic_DNA"/>
</dbReference>
<dbReference type="SUPFAM" id="SSF52935">
    <property type="entry name" value="PK C-terminal domain-like"/>
    <property type="match status" value="1"/>
</dbReference>
<evidence type="ECO:0000256" key="11">
    <source>
        <dbReference type="ARBA" id="ARBA00022842"/>
    </source>
</evidence>
<dbReference type="eggNOG" id="KOG2323">
    <property type="taxonomic scope" value="Eukaryota"/>
</dbReference>
<dbReference type="PRINTS" id="PR01050">
    <property type="entry name" value="PYRUVTKNASE"/>
</dbReference>
<comment type="similarity">
    <text evidence="4 15">Belongs to the pyruvate kinase family.</text>
</comment>
<evidence type="ECO:0000256" key="13">
    <source>
        <dbReference type="ARBA" id="ARBA00023317"/>
    </source>
</evidence>
<keyword evidence="6 15" id="KW-0808">Transferase</keyword>
<keyword evidence="10" id="KW-0067">ATP-binding</keyword>
<keyword evidence="13" id="KW-0670">Pyruvate</keyword>
<dbReference type="InterPro" id="IPR015793">
    <property type="entry name" value="Pyrv_Knase_brl"/>
</dbReference>
<dbReference type="KEGG" id="gtt:GUITHDRAFT_98395"/>
<feature type="domain" description="Pyruvate kinase C-terminal" evidence="17">
    <location>
        <begin position="378"/>
        <end position="491"/>
    </location>
</feature>
<dbReference type="GO" id="GO:0004743">
    <property type="term" value="F:pyruvate kinase activity"/>
    <property type="evidence" value="ECO:0007669"/>
    <property type="project" value="UniProtKB-EC"/>
</dbReference>
<evidence type="ECO:0000256" key="3">
    <source>
        <dbReference type="ARBA" id="ARBA00004997"/>
    </source>
</evidence>
<dbReference type="GO" id="GO:0000287">
    <property type="term" value="F:magnesium ion binding"/>
    <property type="evidence" value="ECO:0007669"/>
    <property type="project" value="InterPro"/>
</dbReference>
<dbReference type="Pfam" id="PF02887">
    <property type="entry name" value="PK_C"/>
    <property type="match status" value="1"/>
</dbReference>
<dbReference type="EC" id="2.7.1.40" evidence="5 15"/>
<evidence type="ECO:0000256" key="6">
    <source>
        <dbReference type="ARBA" id="ARBA00022679"/>
    </source>
</evidence>
<evidence type="ECO:0000256" key="14">
    <source>
        <dbReference type="ARBA" id="ARBA00048152"/>
    </source>
</evidence>
<dbReference type="InterPro" id="IPR001697">
    <property type="entry name" value="Pyr_Knase"/>
</dbReference>